<evidence type="ECO:0000256" key="6">
    <source>
        <dbReference type="ARBA" id="ARBA00029833"/>
    </source>
</evidence>
<keyword evidence="3" id="KW-0808">Transferase</keyword>
<dbReference type="GO" id="GO:0032446">
    <property type="term" value="P:protein modification by small protein conjugation"/>
    <property type="evidence" value="ECO:0007669"/>
    <property type="project" value="TreeGrafter"/>
</dbReference>
<dbReference type="GO" id="GO:0061651">
    <property type="term" value="F:Atg12 conjugating enzyme activity"/>
    <property type="evidence" value="ECO:0007669"/>
    <property type="project" value="TreeGrafter"/>
</dbReference>
<proteinExistence type="inferred from homology"/>
<organism evidence="8 9">
    <name type="scientific">Rubroshorea leprosula</name>
    <dbReference type="NCBI Taxonomy" id="152421"/>
    <lineage>
        <taxon>Eukaryota</taxon>
        <taxon>Viridiplantae</taxon>
        <taxon>Streptophyta</taxon>
        <taxon>Embryophyta</taxon>
        <taxon>Tracheophyta</taxon>
        <taxon>Spermatophyta</taxon>
        <taxon>Magnoliopsida</taxon>
        <taxon>eudicotyledons</taxon>
        <taxon>Gunneridae</taxon>
        <taxon>Pentapetalae</taxon>
        <taxon>rosids</taxon>
        <taxon>malvids</taxon>
        <taxon>Malvales</taxon>
        <taxon>Dipterocarpaceae</taxon>
        <taxon>Rubroshorea</taxon>
    </lineage>
</organism>
<evidence type="ECO:0000256" key="7">
    <source>
        <dbReference type="SAM" id="MobiDB-lite"/>
    </source>
</evidence>
<evidence type="ECO:0000313" key="9">
    <source>
        <dbReference type="Proteomes" id="UP001054252"/>
    </source>
</evidence>
<comment type="caution">
    <text evidence="8">The sequence shown here is derived from an EMBL/GenBank/DDBJ whole genome shotgun (WGS) entry which is preliminary data.</text>
</comment>
<evidence type="ECO:0000256" key="4">
    <source>
        <dbReference type="ARBA" id="ARBA00022786"/>
    </source>
</evidence>
<accession>A0AAV5I9A3</accession>
<dbReference type="Gene3D" id="3.30.1460.50">
    <property type="match status" value="2"/>
</dbReference>
<evidence type="ECO:0000256" key="1">
    <source>
        <dbReference type="ARBA" id="ARBA00005696"/>
    </source>
</evidence>
<keyword evidence="9" id="KW-1185">Reference proteome</keyword>
<name>A0AAV5I9A3_9ROSI</name>
<dbReference type="InterPro" id="IPR007135">
    <property type="entry name" value="Atg3/Atg10"/>
</dbReference>
<dbReference type="AlphaFoldDB" id="A0AAV5I9A3"/>
<protein>
    <recommendedName>
        <fullName evidence="2">Ubiquitin-like-conjugating enzyme ATG10</fullName>
    </recommendedName>
    <alternativeName>
        <fullName evidence="6">Autophagy-related protein 10</fullName>
    </alternativeName>
</protein>
<evidence type="ECO:0000313" key="8">
    <source>
        <dbReference type="EMBL" id="GKU95700.1"/>
    </source>
</evidence>
<dbReference type="PANTHER" id="PTHR14957">
    <property type="entry name" value="UBIQUITIN-LIKE-CONJUGATING ENZYME ATG10"/>
    <property type="match status" value="1"/>
</dbReference>
<reference evidence="8 9" key="1">
    <citation type="journal article" date="2021" name="Commun. Biol.">
        <title>The genome of Shorea leprosula (Dipterocarpaceae) highlights the ecological relevance of drought in aseasonal tropical rainforests.</title>
        <authorList>
            <person name="Ng K.K.S."/>
            <person name="Kobayashi M.J."/>
            <person name="Fawcett J.A."/>
            <person name="Hatakeyama M."/>
            <person name="Paape T."/>
            <person name="Ng C.H."/>
            <person name="Ang C.C."/>
            <person name="Tnah L.H."/>
            <person name="Lee C.T."/>
            <person name="Nishiyama T."/>
            <person name="Sese J."/>
            <person name="O'Brien M.J."/>
            <person name="Copetti D."/>
            <person name="Mohd Noor M.I."/>
            <person name="Ong R.C."/>
            <person name="Putra M."/>
            <person name="Sireger I.Z."/>
            <person name="Indrioko S."/>
            <person name="Kosugi Y."/>
            <person name="Izuno A."/>
            <person name="Isagi Y."/>
            <person name="Lee S.L."/>
            <person name="Shimizu K.K."/>
        </authorList>
    </citation>
    <scope>NUCLEOTIDE SEQUENCE [LARGE SCALE GENOMIC DNA]</scope>
    <source>
        <strain evidence="8">214</strain>
    </source>
</reference>
<dbReference type="GO" id="GO:0005829">
    <property type="term" value="C:cytosol"/>
    <property type="evidence" value="ECO:0007669"/>
    <property type="project" value="TreeGrafter"/>
</dbReference>
<evidence type="ECO:0000256" key="5">
    <source>
        <dbReference type="ARBA" id="ARBA00023006"/>
    </source>
</evidence>
<dbReference type="GO" id="GO:0000422">
    <property type="term" value="P:autophagy of mitochondrion"/>
    <property type="evidence" value="ECO:0007669"/>
    <property type="project" value="TreeGrafter"/>
</dbReference>
<feature type="region of interest" description="Disordered" evidence="7">
    <location>
        <begin position="66"/>
        <end position="91"/>
    </location>
</feature>
<comment type="similarity">
    <text evidence="1">Belongs to the ATG10 family.</text>
</comment>
<dbReference type="Proteomes" id="UP001054252">
    <property type="component" value="Unassembled WGS sequence"/>
</dbReference>
<keyword evidence="4" id="KW-0833">Ubl conjugation pathway</keyword>
<evidence type="ECO:0000256" key="3">
    <source>
        <dbReference type="ARBA" id="ARBA00022679"/>
    </source>
</evidence>
<evidence type="ECO:0000256" key="2">
    <source>
        <dbReference type="ARBA" id="ARBA00021099"/>
    </source>
</evidence>
<dbReference type="GO" id="GO:0000045">
    <property type="term" value="P:autophagosome assembly"/>
    <property type="evidence" value="ECO:0007669"/>
    <property type="project" value="TreeGrafter"/>
</dbReference>
<dbReference type="Pfam" id="PF03987">
    <property type="entry name" value="Autophagy_act_C"/>
    <property type="match status" value="1"/>
</dbReference>
<gene>
    <name evidence="8" type="ORF">SLEP1_g9029</name>
</gene>
<sequence>MDVVNWDGTLSEKDFYLAAQTFAQKWKSLNPDFPPWSWVPCRKQPLVSSVEAEGYLSLEKIFLPGSSEDDYEQDGHTGDEETSCSESEGPVDSATLVQSSNLEVHYYDFHMVYSYSFKVPVLYFRAYSGDGQPLMLDEIEKELPACSSKKLLESKWTFITQEEHPYLNRPWYKLHPCGTGEWMKLLFMGDAALLKHGDWTETYLASWLSVAGQVVGLKIPHGQPLMLDEIEKELPACSSKNLLESKWTFITQEEHPYLNRPWYKLHPCGTGEWMKLLFMGDAALLKHGDWTETYLASWLSVAGQVVGLKIPRRMLNHYYQS</sequence>
<keyword evidence="5" id="KW-0072">Autophagy</keyword>
<dbReference type="PANTHER" id="PTHR14957:SF1">
    <property type="entry name" value="UBIQUITIN-LIKE-CONJUGATING ENZYME ATG10"/>
    <property type="match status" value="1"/>
</dbReference>
<dbReference type="EMBL" id="BPVZ01000009">
    <property type="protein sequence ID" value="GKU95700.1"/>
    <property type="molecule type" value="Genomic_DNA"/>
</dbReference>